<keyword evidence="4" id="KW-1185">Reference proteome</keyword>
<dbReference type="PANTHER" id="PTHR22835:SF599">
    <property type="entry name" value="GDSL ESTERASE_LIPASE"/>
    <property type="match status" value="1"/>
</dbReference>
<evidence type="ECO:0000313" key="4">
    <source>
        <dbReference type="Proteomes" id="UP000015105"/>
    </source>
</evidence>
<feature type="region of interest" description="Disordered" evidence="2">
    <location>
        <begin position="87"/>
        <end position="224"/>
    </location>
</feature>
<dbReference type="AlphaFoldDB" id="A0A453SXQ6"/>
<evidence type="ECO:0000313" key="3">
    <source>
        <dbReference type="EnsemblPlants" id="AET7Gv21140200.1"/>
    </source>
</evidence>
<feature type="compositionally biased region" description="Low complexity" evidence="2">
    <location>
        <begin position="172"/>
        <end position="184"/>
    </location>
</feature>
<protein>
    <submittedName>
        <fullName evidence="3">Uncharacterized protein</fullName>
    </submittedName>
</protein>
<feature type="compositionally biased region" description="Basic and acidic residues" evidence="2">
    <location>
        <begin position="87"/>
        <end position="118"/>
    </location>
</feature>
<reference evidence="4" key="1">
    <citation type="journal article" date="2014" name="Science">
        <title>Ancient hybridizations among the ancestral genomes of bread wheat.</title>
        <authorList>
            <consortium name="International Wheat Genome Sequencing Consortium,"/>
            <person name="Marcussen T."/>
            <person name="Sandve S.R."/>
            <person name="Heier L."/>
            <person name="Spannagl M."/>
            <person name="Pfeifer M."/>
            <person name="Jakobsen K.S."/>
            <person name="Wulff B.B."/>
            <person name="Steuernagel B."/>
            <person name="Mayer K.F."/>
            <person name="Olsen O.A."/>
        </authorList>
    </citation>
    <scope>NUCLEOTIDE SEQUENCE [LARGE SCALE GENOMIC DNA]</scope>
    <source>
        <strain evidence="4">cv. AL8/78</strain>
    </source>
</reference>
<dbReference type="Proteomes" id="UP000015105">
    <property type="component" value="Chromosome 7D"/>
</dbReference>
<dbReference type="PANTHER" id="PTHR22835">
    <property type="entry name" value="ZINC FINGER FYVE DOMAIN CONTAINING PROTEIN"/>
    <property type="match status" value="1"/>
</dbReference>
<sequence>SDGRLVLDFIVAALGMSYPKPYFAGEAAADFQRGVNFAFSGSTALGPEFFKSRGLTPFVPLSLANQTAWFKKVLQLAGSVHEEAHFEVAGHDGRDRNQRLPRRLDGKAHRRGGPDLRAAHRRRHQFTSHRGDRCGSENGGGPRDDTARLPANIPGPPRGHRRRPRTGDRLPDVAQRPRQAAQPRADAHGLGPPARPPRQGHPLRGPVQPRRRHRQVASEVRVRGQAAGGVLRRERHLQLHLDHLLRRTRGGGVR</sequence>
<dbReference type="Gene3D" id="3.40.50.1110">
    <property type="entry name" value="SGNH hydrolase"/>
    <property type="match status" value="1"/>
</dbReference>
<comment type="similarity">
    <text evidence="1">Belongs to the 'GDSL' lipolytic enzyme family.</text>
</comment>
<accession>A0A453SXQ6</accession>
<proteinExistence type="inferred from homology"/>
<reference evidence="3" key="4">
    <citation type="submission" date="2019-03" db="UniProtKB">
        <authorList>
            <consortium name="EnsemblPlants"/>
        </authorList>
    </citation>
    <scope>IDENTIFICATION</scope>
</reference>
<dbReference type="Gramene" id="AET7Gv21140200.1">
    <property type="protein sequence ID" value="AET7Gv21140200.1"/>
    <property type="gene ID" value="AET7Gv21140200"/>
</dbReference>
<evidence type="ECO:0000256" key="1">
    <source>
        <dbReference type="ARBA" id="ARBA00008668"/>
    </source>
</evidence>
<dbReference type="EnsemblPlants" id="AET7Gv21140200.1">
    <property type="protein sequence ID" value="AET7Gv21140200.1"/>
    <property type="gene ID" value="AET7Gv21140200"/>
</dbReference>
<reference evidence="3" key="5">
    <citation type="journal article" date="2021" name="G3 (Bethesda)">
        <title>Aegilops tauschii genome assembly Aet v5.0 features greater sequence contiguity and improved annotation.</title>
        <authorList>
            <person name="Wang L."/>
            <person name="Zhu T."/>
            <person name="Rodriguez J.C."/>
            <person name="Deal K.R."/>
            <person name="Dubcovsky J."/>
            <person name="McGuire P.E."/>
            <person name="Lux T."/>
            <person name="Spannagl M."/>
            <person name="Mayer K.F.X."/>
            <person name="Baldrich P."/>
            <person name="Meyers B.C."/>
            <person name="Huo N."/>
            <person name="Gu Y.Q."/>
            <person name="Zhou H."/>
            <person name="Devos K.M."/>
            <person name="Bennetzen J.L."/>
            <person name="Unver T."/>
            <person name="Budak H."/>
            <person name="Gulick P.J."/>
            <person name="Galiba G."/>
            <person name="Kalapos B."/>
            <person name="Nelson D.R."/>
            <person name="Li P."/>
            <person name="You F.M."/>
            <person name="Luo M.C."/>
            <person name="Dvorak J."/>
        </authorList>
    </citation>
    <scope>NUCLEOTIDE SEQUENCE [LARGE SCALE GENOMIC DNA]</scope>
    <source>
        <strain evidence="3">cv. AL8/78</strain>
    </source>
</reference>
<name>A0A453SXQ6_AEGTS</name>
<reference evidence="3" key="3">
    <citation type="journal article" date="2017" name="Nature">
        <title>Genome sequence of the progenitor of the wheat D genome Aegilops tauschii.</title>
        <authorList>
            <person name="Luo M.C."/>
            <person name="Gu Y.Q."/>
            <person name="Puiu D."/>
            <person name="Wang H."/>
            <person name="Twardziok S.O."/>
            <person name="Deal K.R."/>
            <person name="Huo N."/>
            <person name="Zhu T."/>
            <person name="Wang L."/>
            <person name="Wang Y."/>
            <person name="McGuire P.E."/>
            <person name="Liu S."/>
            <person name="Long H."/>
            <person name="Ramasamy R.K."/>
            <person name="Rodriguez J.C."/>
            <person name="Van S.L."/>
            <person name="Yuan L."/>
            <person name="Wang Z."/>
            <person name="Xia Z."/>
            <person name="Xiao L."/>
            <person name="Anderson O.D."/>
            <person name="Ouyang S."/>
            <person name="Liang Y."/>
            <person name="Zimin A.V."/>
            <person name="Pertea G."/>
            <person name="Qi P."/>
            <person name="Bennetzen J.L."/>
            <person name="Dai X."/>
            <person name="Dawson M.W."/>
            <person name="Muller H.G."/>
            <person name="Kugler K."/>
            <person name="Rivarola-Duarte L."/>
            <person name="Spannagl M."/>
            <person name="Mayer K.F.X."/>
            <person name="Lu F.H."/>
            <person name="Bevan M.W."/>
            <person name="Leroy P."/>
            <person name="Li P."/>
            <person name="You F.M."/>
            <person name="Sun Q."/>
            <person name="Liu Z."/>
            <person name="Lyons E."/>
            <person name="Wicker T."/>
            <person name="Salzberg S.L."/>
            <person name="Devos K.M."/>
            <person name="Dvorak J."/>
        </authorList>
    </citation>
    <scope>NUCLEOTIDE SEQUENCE [LARGE SCALE GENOMIC DNA]</scope>
    <source>
        <strain evidence="3">cv. AL8/78</strain>
    </source>
</reference>
<dbReference type="InterPro" id="IPR036514">
    <property type="entry name" value="SGNH_hydro_sf"/>
</dbReference>
<reference evidence="4" key="2">
    <citation type="journal article" date="2017" name="Nat. Plants">
        <title>The Aegilops tauschii genome reveals multiple impacts of transposons.</title>
        <authorList>
            <person name="Zhao G."/>
            <person name="Zou C."/>
            <person name="Li K."/>
            <person name="Wang K."/>
            <person name="Li T."/>
            <person name="Gao L."/>
            <person name="Zhang X."/>
            <person name="Wang H."/>
            <person name="Yang Z."/>
            <person name="Liu X."/>
            <person name="Jiang W."/>
            <person name="Mao L."/>
            <person name="Kong X."/>
            <person name="Jiao Y."/>
            <person name="Jia J."/>
        </authorList>
    </citation>
    <scope>NUCLEOTIDE SEQUENCE [LARGE SCALE GENOMIC DNA]</scope>
    <source>
        <strain evidence="4">cv. AL8/78</strain>
    </source>
</reference>
<organism evidence="3 4">
    <name type="scientific">Aegilops tauschii subsp. strangulata</name>
    <name type="common">Goatgrass</name>
    <dbReference type="NCBI Taxonomy" id="200361"/>
    <lineage>
        <taxon>Eukaryota</taxon>
        <taxon>Viridiplantae</taxon>
        <taxon>Streptophyta</taxon>
        <taxon>Embryophyta</taxon>
        <taxon>Tracheophyta</taxon>
        <taxon>Spermatophyta</taxon>
        <taxon>Magnoliopsida</taxon>
        <taxon>Liliopsida</taxon>
        <taxon>Poales</taxon>
        <taxon>Poaceae</taxon>
        <taxon>BOP clade</taxon>
        <taxon>Pooideae</taxon>
        <taxon>Triticodae</taxon>
        <taxon>Triticeae</taxon>
        <taxon>Triticinae</taxon>
        <taxon>Aegilops</taxon>
    </lineage>
</organism>
<evidence type="ECO:0000256" key="2">
    <source>
        <dbReference type="SAM" id="MobiDB-lite"/>
    </source>
</evidence>